<dbReference type="PANTHER" id="PTHR43285">
    <property type="entry name" value="ANTHRANILATE PHOSPHORIBOSYLTRANSFERASE"/>
    <property type="match status" value="1"/>
</dbReference>
<protein>
    <recommendedName>
        <fullName evidence="9">Anthranilate phosphoribosyltransferase</fullName>
        <ecNumber evidence="9">2.4.2.18</ecNumber>
    </recommendedName>
</protein>
<dbReference type="AlphaFoldDB" id="D4S351"/>
<dbReference type="NCBIfam" id="TIGR01245">
    <property type="entry name" value="trpD"/>
    <property type="match status" value="1"/>
</dbReference>
<feature type="binding site" evidence="9">
    <location>
        <position position="79"/>
    </location>
    <ligand>
        <name>anthranilate</name>
        <dbReference type="ChEBI" id="CHEBI:16567"/>
        <label>1</label>
    </ligand>
</feature>
<feature type="binding site" evidence="9">
    <location>
        <position position="165"/>
    </location>
    <ligand>
        <name>anthranilate</name>
        <dbReference type="ChEBI" id="CHEBI:16567"/>
        <label>2</label>
    </ligand>
</feature>
<dbReference type="GO" id="GO:0000287">
    <property type="term" value="F:magnesium ion binding"/>
    <property type="evidence" value="ECO:0007669"/>
    <property type="project" value="UniProtKB-UniRule"/>
</dbReference>
<dbReference type="InterPro" id="IPR005940">
    <property type="entry name" value="Anthranilate_Pribosyl_Tfrase"/>
</dbReference>
<evidence type="ECO:0000256" key="6">
    <source>
        <dbReference type="ARBA" id="ARBA00023141"/>
    </source>
</evidence>
<dbReference type="FunFam" id="3.40.1030.10:FF:000002">
    <property type="entry name" value="Anthranilate phosphoribosyltransferase"/>
    <property type="match status" value="1"/>
</dbReference>
<dbReference type="Gene3D" id="1.20.970.10">
    <property type="entry name" value="Transferase, Pyrimidine Nucleoside Phosphorylase, Chain C"/>
    <property type="match status" value="1"/>
</dbReference>
<evidence type="ECO:0000313" key="12">
    <source>
        <dbReference type="EMBL" id="EFF67332.1"/>
    </source>
</evidence>
<dbReference type="SUPFAM" id="SSF47648">
    <property type="entry name" value="Nucleoside phosphorylase/phosphoribosyltransferase N-terminal domain"/>
    <property type="match status" value="1"/>
</dbReference>
<sequence>MINEAIIKLINKENLTEDMAKKVMDEIMSGETDPVLISSYLTALTMKGETVEEITASAKGMRAAGTHLLTDKETFEIVGTGGDGSNSFNISTTASFIIAAAGVPVTKHGNRAASSKSGAADCLEALGVNILADEKVSKKCLDEADICFLHAQKYHSAMKYVAPIRKKLGFRTVFNILGPLTNPANASMQLMGVFSEKFVESLAHVLYNLGVKRAMVVYGEDGMDEISASAPTKVCEVMDGEFKSYEITPEQFSLTRCTKEELTGGTGEENAEISKAVLNGEKSGRRTAVVINAGAALYVAGKAESIKSGIRLAEELIDNGAAMRKLEQFVKLSNGEA</sequence>
<feature type="binding site" evidence="9">
    <location>
        <position position="225"/>
    </location>
    <ligand>
        <name>Mg(2+)</name>
        <dbReference type="ChEBI" id="CHEBI:18420"/>
        <label>1</label>
    </ligand>
</feature>
<feature type="binding site" evidence="9">
    <location>
        <position position="119"/>
    </location>
    <ligand>
        <name>5-phospho-alpha-D-ribose 1-diphosphate</name>
        <dbReference type="ChEBI" id="CHEBI:58017"/>
    </ligand>
</feature>
<comment type="similarity">
    <text evidence="8">In the C-terminal section; belongs to the anthranilate phosphoribosyltransferase family.</text>
</comment>
<dbReference type="Pfam" id="PF00591">
    <property type="entry name" value="Glycos_transf_3"/>
    <property type="match status" value="1"/>
</dbReference>
<feature type="binding site" evidence="9">
    <location>
        <position position="79"/>
    </location>
    <ligand>
        <name>5-phospho-alpha-D-ribose 1-diphosphate</name>
        <dbReference type="ChEBI" id="CHEBI:58017"/>
    </ligand>
</feature>
<keyword evidence="9" id="KW-0460">Magnesium</keyword>
<feature type="binding site" evidence="9">
    <location>
        <position position="224"/>
    </location>
    <ligand>
        <name>Mg(2+)</name>
        <dbReference type="ChEBI" id="CHEBI:18420"/>
        <label>2</label>
    </ligand>
</feature>
<comment type="catalytic activity">
    <reaction evidence="7 9">
        <text>N-(5-phospho-beta-D-ribosyl)anthranilate + diphosphate = 5-phospho-alpha-D-ribose 1-diphosphate + anthranilate</text>
        <dbReference type="Rhea" id="RHEA:11768"/>
        <dbReference type="ChEBI" id="CHEBI:16567"/>
        <dbReference type="ChEBI" id="CHEBI:18277"/>
        <dbReference type="ChEBI" id="CHEBI:33019"/>
        <dbReference type="ChEBI" id="CHEBI:58017"/>
        <dbReference type="EC" id="2.4.2.18"/>
    </reaction>
</comment>
<evidence type="ECO:0000256" key="2">
    <source>
        <dbReference type="ARBA" id="ARBA00022605"/>
    </source>
</evidence>
<evidence type="ECO:0000259" key="10">
    <source>
        <dbReference type="Pfam" id="PF00591"/>
    </source>
</evidence>
<evidence type="ECO:0000256" key="9">
    <source>
        <dbReference type="HAMAP-Rule" id="MF_00211"/>
    </source>
</evidence>
<feature type="binding site" evidence="9">
    <location>
        <position position="87"/>
    </location>
    <ligand>
        <name>5-phospho-alpha-D-ribose 1-diphosphate</name>
        <dbReference type="ChEBI" id="CHEBI:58017"/>
    </ligand>
</feature>
<evidence type="ECO:0000256" key="8">
    <source>
        <dbReference type="ARBA" id="ARBA00061188"/>
    </source>
</evidence>
<feature type="binding site" evidence="9">
    <location>
        <position position="91"/>
    </location>
    <ligand>
        <name>Mg(2+)</name>
        <dbReference type="ChEBI" id="CHEBI:18420"/>
        <label>1</label>
    </ligand>
</feature>
<dbReference type="InterPro" id="IPR017459">
    <property type="entry name" value="Glycosyl_Trfase_fam3_N_dom"/>
</dbReference>
<comment type="cofactor">
    <cofactor evidence="9">
        <name>Mg(2+)</name>
        <dbReference type="ChEBI" id="CHEBI:18420"/>
    </cofactor>
    <text evidence="9">Binds 2 magnesium ions per monomer.</text>
</comment>
<evidence type="ECO:0000256" key="7">
    <source>
        <dbReference type="ARBA" id="ARBA00052328"/>
    </source>
</evidence>
<organism evidence="12 13">
    <name type="scientific">Eshraghiella crossota DSM 2876</name>
    <dbReference type="NCBI Taxonomy" id="511680"/>
    <lineage>
        <taxon>Bacteria</taxon>
        <taxon>Bacillati</taxon>
        <taxon>Bacillota</taxon>
        <taxon>Clostridia</taxon>
        <taxon>Lachnospirales</taxon>
        <taxon>Lachnospiraceae</taxon>
        <taxon>Eshraghiella</taxon>
    </lineage>
</organism>
<dbReference type="EC" id="2.4.2.18" evidence="9"/>
<dbReference type="InterPro" id="IPR035902">
    <property type="entry name" value="Nuc_phospho_transferase"/>
</dbReference>
<comment type="caution">
    <text evidence="9">Lacks conserved residue(s) required for the propagation of feature annotation.</text>
</comment>
<comment type="subunit">
    <text evidence="9">Homodimer.</text>
</comment>
<evidence type="ECO:0000256" key="4">
    <source>
        <dbReference type="ARBA" id="ARBA00022679"/>
    </source>
</evidence>
<proteinExistence type="inferred from homology"/>
<keyword evidence="3 9" id="KW-0328">Glycosyltransferase</keyword>
<dbReference type="UniPathway" id="UPA00035">
    <property type="reaction ID" value="UER00041"/>
</dbReference>
<dbReference type="Proteomes" id="UP000006238">
    <property type="component" value="Unassembled WGS sequence"/>
</dbReference>
<dbReference type="GO" id="GO:0000162">
    <property type="term" value="P:L-tryptophan biosynthetic process"/>
    <property type="evidence" value="ECO:0007669"/>
    <property type="project" value="UniProtKB-UniRule"/>
</dbReference>
<dbReference type="GeneID" id="98919053"/>
<dbReference type="RefSeq" id="WP_005604762.1">
    <property type="nucleotide sequence ID" value="NZ_GG663526.1"/>
</dbReference>
<dbReference type="GO" id="GO:0004048">
    <property type="term" value="F:anthranilate phosphoribosyltransferase activity"/>
    <property type="evidence" value="ECO:0007669"/>
    <property type="project" value="UniProtKB-UniRule"/>
</dbReference>
<dbReference type="Pfam" id="PF02885">
    <property type="entry name" value="Glycos_trans_3N"/>
    <property type="match status" value="1"/>
</dbReference>
<feature type="binding site" evidence="9">
    <location>
        <position position="110"/>
    </location>
    <ligand>
        <name>anthranilate</name>
        <dbReference type="ChEBI" id="CHEBI:16567"/>
        <label>1</label>
    </ligand>
</feature>
<name>D4S351_9FIRM</name>
<dbReference type="Gene3D" id="3.40.1030.10">
    <property type="entry name" value="Nucleoside phosphorylase/phosphoribosyltransferase catalytic domain"/>
    <property type="match status" value="1"/>
</dbReference>
<keyword evidence="2 9" id="KW-0028">Amino-acid biosynthesis</keyword>
<keyword evidence="4 9" id="KW-0808">Transferase</keyword>
<dbReference type="eggNOG" id="COG0547">
    <property type="taxonomic scope" value="Bacteria"/>
</dbReference>
<feature type="binding site" evidence="9">
    <location>
        <position position="225"/>
    </location>
    <ligand>
        <name>Mg(2+)</name>
        <dbReference type="ChEBI" id="CHEBI:18420"/>
        <label>2</label>
    </ligand>
</feature>
<comment type="function">
    <text evidence="9">Catalyzes the transfer of the phosphoribosyl group of 5-phosphorylribose-1-pyrophosphate (PRPP) to anthranilate to yield N-(5'-phosphoribosyl)-anthranilate (PRA).</text>
</comment>
<evidence type="ECO:0000259" key="11">
    <source>
        <dbReference type="Pfam" id="PF02885"/>
    </source>
</evidence>
<evidence type="ECO:0000256" key="1">
    <source>
        <dbReference type="ARBA" id="ARBA00004907"/>
    </source>
</evidence>
<evidence type="ECO:0000256" key="5">
    <source>
        <dbReference type="ARBA" id="ARBA00022822"/>
    </source>
</evidence>
<dbReference type="STRING" id="45851.BHV86_03775"/>
<gene>
    <name evidence="9 12" type="primary">trpD</name>
    <name evidence="12" type="ORF">BUTYVIB_02530</name>
</gene>
<accession>D4S351</accession>
<dbReference type="HAMAP" id="MF_00211">
    <property type="entry name" value="TrpD"/>
    <property type="match status" value="1"/>
</dbReference>
<feature type="domain" description="Glycosyl transferase family 3 N-terminal" evidence="11">
    <location>
        <begin position="4"/>
        <end position="65"/>
    </location>
</feature>
<dbReference type="SUPFAM" id="SSF52418">
    <property type="entry name" value="Nucleoside phosphorylase/phosphoribosyltransferase catalytic domain"/>
    <property type="match status" value="1"/>
</dbReference>
<dbReference type="InterPro" id="IPR036320">
    <property type="entry name" value="Glycosyl_Trfase_fam3_N_dom_sf"/>
</dbReference>
<keyword evidence="9" id="KW-0479">Metal-binding</keyword>
<comment type="similarity">
    <text evidence="9">Belongs to the anthranilate phosphoribosyltransferase family.</text>
</comment>
<feature type="domain" description="Glycosyl transferase family 3" evidence="10">
    <location>
        <begin position="74"/>
        <end position="322"/>
    </location>
</feature>
<dbReference type="PANTHER" id="PTHR43285:SF2">
    <property type="entry name" value="ANTHRANILATE PHOSPHORIBOSYLTRANSFERASE"/>
    <property type="match status" value="1"/>
</dbReference>
<comment type="caution">
    <text evidence="12">The sequence shown here is derived from an EMBL/GenBank/DDBJ whole genome shotgun (WGS) entry which is preliminary data.</text>
</comment>
<feature type="binding site" evidence="9">
    <location>
        <begin position="107"/>
        <end position="115"/>
    </location>
    <ligand>
        <name>5-phospho-alpha-D-ribose 1-diphosphate</name>
        <dbReference type="ChEBI" id="CHEBI:58017"/>
    </ligand>
</feature>
<evidence type="ECO:0000256" key="3">
    <source>
        <dbReference type="ARBA" id="ARBA00022676"/>
    </source>
</evidence>
<keyword evidence="13" id="KW-1185">Reference proteome</keyword>
<feature type="binding site" evidence="9">
    <location>
        <begin position="82"/>
        <end position="83"/>
    </location>
    <ligand>
        <name>5-phospho-alpha-D-ribose 1-diphosphate</name>
        <dbReference type="ChEBI" id="CHEBI:58017"/>
    </ligand>
</feature>
<dbReference type="InterPro" id="IPR000312">
    <property type="entry name" value="Glycosyl_Trfase_fam3"/>
</dbReference>
<dbReference type="HOGENOM" id="CLU_034315_2_1_9"/>
<dbReference type="EMBL" id="ABWN01000043">
    <property type="protein sequence ID" value="EFF67332.1"/>
    <property type="molecule type" value="Genomic_DNA"/>
</dbReference>
<dbReference type="GO" id="GO:0005829">
    <property type="term" value="C:cytosol"/>
    <property type="evidence" value="ECO:0007669"/>
    <property type="project" value="TreeGrafter"/>
</dbReference>
<keyword evidence="6 9" id="KW-0057">Aromatic amino acid biosynthesis</keyword>
<keyword evidence="5 9" id="KW-0822">Tryptophan biosynthesis</keyword>
<evidence type="ECO:0000313" key="13">
    <source>
        <dbReference type="Proteomes" id="UP000006238"/>
    </source>
</evidence>
<reference evidence="12 13" key="1">
    <citation type="submission" date="2010-02" db="EMBL/GenBank/DDBJ databases">
        <authorList>
            <person name="Weinstock G."/>
            <person name="Sodergren E."/>
            <person name="Clifton S."/>
            <person name="Fulton L."/>
            <person name="Fulton B."/>
            <person name="Courtney L."/>
            <person name="Fronick C."/>
            <person name="Harrison M."/>
            <person name="Strong C."/>
            <person name="Farmer C."/>
            <person name="Delahaunty K."/>
            <person name="Markovic C."/>
            <person name="Hall O."/>
            <person name="Minx P."/>
            <person name="Tomlinson C."/>
            <person name="Mitreva M."/>
            <person name="Nelson J."/>
            <person name="Hou S."/>
            <person name="Wollam A."/>
            <person name="Pepin K.H."/>
            <person name="Johnson M."/>
            <person name="Bhonagiri V."/>
            <person name="Zhang X."/>
            <person name="Suruliraj S."/>
            <person name="Warren W."/>
            <person name="Chinwalla A."/>
            <person name="Mardis E.R."/>
            <person name="Wilson R.K."/>
        </authorList>
    </citation>
    <scope>NUCLEOTIDE SEQUENCE [LARGE SCALE GENOMIC DNA]</scope>
    <source>
        <strain evidence="12 13">DSM 2876</strain>
    </source>
</reference>
<comment type="pathway">
    <text evidence="1 9">Amino-acid biosynthesis; L-tryptophan biosynthesis; L-tryptophan from chorismate: step 2/5.</text>
</comment>
<feature type="binding site" evidence="9">
    <location>
        <begin position="89"/>
        <end position="92"/>
    </location>
    <ligand>
        <name>5-phospho-alpha-D-ribose 1-diphosphate</name>
        <dbReference type="ChEBI" id="CHEBI:58017"/>
    </ligand>
</feature>